<gene>
    <name evidence="1" type="ORF">DMC14_000595</name>
</gene>
<accession>A0A3T0TT80</accession>
<dbReference type="Proteomes" id="UP000256585">
    <property type="component" value="Chromosome"/>
</dbReference>
<dbReference type="RefSeq" id="WP_116171879.1">
    <property type="nucleotide sequence ID" value="NZ_CP033058.2"/>
</dbReference>
<dbReference type="KEGG" id="mphc:DMC14_000595"/>
<dbReference type="InterPro" id="IPR027417">
    <property type="entry name" value="P-loop_NTPase"/>
</dbReference>
<dbReference type="EMBL" id="CP033058">
    <property type="protein sequence ID" value="AZZ65302.1"/>
    <property type="molecule type" value="Genomic_DNA"/>
</dbReference>
<keyword evidence="2" id="KW-1185">Reference proteome</keyword>
<proteinExistence type="predicted"/>
<dbReference type="Gene3D" id="3.40.50.300">
    <property type="entry name" value="P-loop containing nucleotide triphosphate hydrolases"/>
    <property type="match status" value="1"/>
</dbReference>
<name>A0A3T0TT80_9BACT</name>
<dbReference type="OrthoDB" id="396469at2"/>
<evidence type="ECO:0000313" key="1">
    <source>
        <dbReference type="EMBL" id="AZZ65302.1"/>
    </source>
</evidence>
<evidence type="ECO:0000313" key="2">
    <source>
        <dbReference type="Proteomes" id="UP000256585"/>
    </source>
</evidence>
<protein>
    <submittedName>
        <fullName evidence="1">Primosome protein</fullName>
    </submittedName>
</protein>
<organism evidence="1 2">
    <name type="scientific">Metamycoplasma phocicerebrale</name>
    <dbReference type="NCBI Taxonomy" id="142649"/>
    <lineage>
        <taxon>Bacteria</taxon>
        <taxon>Bacillati</taxon>
        <taxon>Mycoplasmatota</taxon>
        <taxon>Mycoplasmoidales</taxon>
        <taxon>Metamycoplasmataceae</taxon>
        <taxon>Metamycoplasma</taxon>
    </lineage>
</organism>
<dbReference type="AlphaFoldDB" id="A0A3T0TT80"/>
<sequence>MIDQMSKIKIDDFENSEIEAKQLTQKVLSKKFIKDEIKKLNLNEEQIKKGMIILQRYHDYYVQHNEKPKYKLFVDKYGFLAEDMSSDPNFDKKKKAENFWFTDISPLDPIVRKYFETNAERSVFQNYKKSLKQFLSNQIKTNESENIKKIINVALSKGVLFDNLWFYDQNNSLSTDFIKYISILNAINFNKSVAIINANDLQRYLKFQKEDRNIIISHLNKVDILTIYNVTFGQKDEWFLEFLLEVFDSRNNNNQPILLSTNKDVGSRNSKFLIRYYYNNNTNNNDIENSFKDFIINNFIKIVVNLKK</sequence>
<reference evidence="1" key="1">
    <citation type="submission" date="2019-03" db="EMBL/GenBank/DDBJ databases">
        <title>Draft Sequence and Annotation of the Mycoplasma phocicerebrale Strain 1049T Genome.</title>
        <authorList>
            <person name="Frasca S.Jr."/>
            <person name="Kutish G.F."/>
            <person name="Castellanos Gell J."/>
            <person name="Michaels D.L."/>
            <person name="Brown D.R."/>
        </authorList>
    </citation>
    <scope>NUCLEOTIDE SEQUENCE</scope>
    <source>
        <strain evidence="1">1049</strain>
    </source>
</reference>